<sequence length="279" mass="31204">MIDTSWVSFFVRARDAKSTIDASTAGHSGYEVRVGDAPVLNSAMRDACNTLDGASAFRLSQYGSRPRFSCLWSWYSRDPVMCYVQGVASRPSARCAPFRGLGLSYGIMTRAGRLLSLLVSLPIRWRKRGGLDRSGCAPPLYGLQESGHVDIRSGLCPAVHPRRARWHSQIALSTRAATASVRESWEGRPSWDAYLQSAGCESFRDREGAIWRWTDDLGKRLEQSKILRPREIRRLDLGLHQRKRERELASGAESKAPTVNWRRPLARGGIAIRCDAGER</sequence>
<name>A0A4V2K197_9APHY</name>
<reference evidence="1" key="1">
    <citation type="submission" date="2019-01" db="EMBL/GenBank/DDBJ databases">
        <title>Draft genome sequences of three monokaryotic isolates of the white-rot basidiomycete fungus Dichomitus squalens.</title>
        <authorList>
            <consortium name="DOE Joint Genome Institute"/>
            <person name="Lopez S.C."/>
            <person name="Andreopoulos B."/>
            <person name="Pangilinan J."/>
            <person name="Lipzen A."/>
            <person name="Riley R."/>
            <person name="Ahrendt S."/>
            <person name="Ng V."/>
            <person name="Barry K."/>
            <person name="Daum C."/>
            <person name="Grigoriev I.V."/>
            <person name="Hilden K.S."/>
            <person name="Makela M.R."/>
            <person name="de Vries R.P."/>
        </authorList>
    </citation>
    <scope>NUCLEOTIDE SEQUENCE [LARGE SCALE GENOMIC DNA]</scope>
    <source>
        <strain evidence="1">OM18370.1</strain>
    </source>
</reference>
<evidence type="ECO:0000313" key="1">
    <source>
        <dbReference type="EMBL" id="TBU31913.1"/>
    </source>
</evidence>
<dbReference type="EMBL" id="ML143397">
    <property type="protein sequence ID" value="TBU31913.1"/>
    <property type="molecule type" value="Genomic_DNA"/>
</dbReference>
<proteinExistence type="predicted"/>
<protein>
    <submittedName>
        <fullName evidence="1">Uncharacterized protein</fullName>
    </submittedName>
</protein>
<gene>
    <name evidence="1" type="ORF">BD311DRAFT_80397</name>
</gene>
<organism evidence="1">
    <name type="scientific">Dichomitus squalens</name>
    <dbReference type="NCBI Taxonomy" id="114155"/>
    <lineage>
        <taxon>Eukaryota</taxon>
        <taxon>Fungi</taxon>
        <taxon>Dikarya</taxon>
        <taxon>Basidiomycota</taxon>
        <taxon>Agaricomycotina</taxon>
        <taxon>Agaricomycetes</taxon>
        <taxon>Polyporales</taxon>
        <taxon>Polyporaceae</taxon>
        <taxon>Dichomitus</taxon>
    </lineage>
</organism>
<dbReference type="Proteomes" id="UP000292957">
    <property type="component" value="Unassembled WGS sequence"/>
</dbReference>
<dbReference type="AlphaFoldDB" id="A0A4V2K197"/>
<accession>A0A4V2K197</accession>